<dbReference type="OrthoDB" id="8641981at2"/>
<evidence type="ECO:0000313" key="2">
    <source>
        <dbReference type="EMBL" id="RZT39346.1"/>
    </source>
</evidence>
<evidence type="ECO:0000256" key="1">
    <source>
        <dbReference type="SAM" id="Phobius"/>
    </source>
</evidence>
<dbReference type="Pfam" id="PF11804">
    <property type="entry name" value="DUF3325"/>
    <property type="match status" value="1"/>
</dbReference>
<dbReference type="EMBL" id="SGXM01000002">
    <property type="protein sequence ID" value="RZT39346.1"/>
    <property type="molecule type" value="Genomic_DNA"/>
</dbReference>
<feature type="transmembrane region" description="Helical" evidence="1">
    <location>
        <begin position="95"/>
        <end position="114"/>
    </location>
</feature>
<feature type="transmembrane region" description="Helical" evidence="1">
    <location>
        <begin position="46"/>
        <end position="65"/>
    </location>
</feature>
<protein>
    <submittedName>
        <fullName evidence="2">Uncharacterized protein DUF3325</fullName>
    </submittedName>
</protein>
<dbReference type="RefSeq" id="WP_130391521.1">
    <property type="nucleotide sequence ID" value="NZ_SGXM01000002.1"/>
</dbReference>
<keyword evidence="1" id="KW-1133">Transmembrane helix</keyword>
<proteinExistence type="predicted"/>
<keyword evidence="1" id="KW-0812">Transmembrane</keyword>
<feature type="transmembrane region" description="Helical" evidence="1">
    <location>
        <begin position="6"/>
        <end position="25"/>
    </location>
</feature>
<comment type="caution">
    <text evidence="2">The sequence shown here is derived from an EMBL/GenBank/DDBJ whole genome shotgun (WGS) entry which is preliminary data.</text>
</comment>
<feature type="transmembrane region" description="Helical" evidence="1">
    <location>
        <begin position="71"/>
        <end position="88"/>
    </location>
</feature>
<dbReference type="InterPro" id="IPR021762">
    <property type="entry name" value="DUF3325"/>
</dbReference>
<organism evidence="2 3">
    <name type="scientific">Cupriavidus agavae</name>
    <dbReference type="NCBI Taxonomy" id="1001822"/>
    <lineage>
        <taxon>Bacteria</taxon>
        <taxon>Pseudomonadati</taxon>
        <taxon>Pseudomonadota</taxon>
        <taxon>Betaproteobacteria</taxon>
        <taxon>Burkholderiales</taxon>
        <taxon>Burkholderiaceae</taxon>
        <taxon>Cupriavidus</taxon>
    </lineage>
</organism>
<gene>
    <name evidence="2" type="ORF">EV147_2541</name>
</gene>
<dbReference type="Proteomes" id="UP000291078">
    <property type="component" value="Unassembled WGS sequence"/>
</dbReference>
<sequence>MSPSSLYILSVLCGGVAGMVCFALAMDRHHERVYGEAPPDTAARGLRLAAWACLAVLAVPCVQGWGLSIGAIVWVGSVSVGALAATALMTWCPRLVPLSGAVAAALSCGGWLFAA</sequence>
<keyword evidence="1" id="KW-0472">Membrane</keyword>
<evidence type="ECO:0000313" key="3">
    <source>
        <dbReference type="Proteomes" id="UP000291078"/>
    </source>
</evidence>
<keyword evidence="3" id="KW-1185">Reference proteome</keyword>
<dbReference type="AlphaFoldDB" id="A0A4Q7RZM1"/>
<reference evidence="2 3" key="1">
    <citation type="journal article" date="2015" name="Stand. Genomic Sci.">
        <title>Genomic Encyclopedia of Bacterial and Archaeal Type Strains, Phase III: the genomes of soil and plant-associated and newly described type strains.</title>
        <authorList>
            <person name="Whitman W.B."/>
            <person name="Woyke T."/>
            <person name="Klenk H.P."/>
            <person name="Zhou Y."/>
            <person name="Lilburn T.G."/>
            <person name="Beck B.J."/>
            <person name="De Vos P."/>
            <person name="Vandamme P."/>
            <person name="Eisen J.A."/>
            <person name="Garrity G."/>
            <person name="Hugenholtz P."/>
            <person name="Kyrpides N.C."/>
        </authorList>
    </citation>
    <scope>NUCLEOTIDE SEQUENCE [LARGE SCALE GENOMIC DNA]</scope>
    <source>
        <strain evidence="2 3">ASC-9842</strain>
    </source>
</reference>
<name>A0A4Q7RZM1_9BURK</name>
<accession>A0A4Q7RZM1</accession>